<dbReference type="InterPro" id="IPR007446">
    <property type="entry name" value="PilP"/>
</dbReference>
<dbReference type="Pfam" id="PF04351">
    <property type="entry name" value="PilP"/>
    <property type="match status" value="1"/>
</dbReference>
<dbReference type="PROSITE" id="PS51257">
    <property type="entry name" value="PROKAR_LIPOPROTEIN"/>
    <property type="match status" value="1"/>
</dbReference>
<comment type="caution">
    <text evidence="1">The sequence shown here is derived from an EMBL/GenBank/DDBJ whole genome shotgun (WGS) entry which is preliminary data.</text>
</comment>
<dbReference type="RefSeq" id="WP_020293540.1">
    <property type="nucleotide sequence ID" value="NZ_JPQT01000095.1"/>
</dbReference>
<name>A0A085VBN6_PSESX</name>
<proteinExistence type="predicted"/>
<dbReference type="Gene3D" id="2.30.30.830">
    <property type="match status" value="1"/>
</dbReference>
<gene>
    <name evidence="1" type="ORF">IV02_06860</name>
</gene>
<evidence type="ECO:0000313" key="2">
    <source>
        <dbReference type="Proteomes" id="UP000028643"/>
    </source>
</evidence>
<dbReference type="EMBL" id="JPQT01000095">
    <property type="protein sequence ID" value="KFE52849.1"/>
    <property type="molecule type" value="Genomic_DNA"/>
</dbReference>
<dbReference type="PIRSF" id="PIRSF016481">
    <property type="entry name" value="Pilus_assembly_PilP"/>
    <property type="match status" value="1"/>
</dbReference>
<organism evidence="1 2">
    <name type="scientific">Pseudomonas syringae</name>
    <dbReference type="NCBI Taxonomy" id="317"/>
    <lineage>
        <taxon>Bacteria</taxon>
        <taxon>Pseudomonadati</taxon>
        <taxon>Pseudomonadota</taxon>
        <taxon>Gammaproteobacteria</taxon>
        <taxon>Pseudomonadales</taxon>
        <taxon>Pseudomonadaceae</taxon>
        <taxon>Pseudomonas</taxon>
    </lineage>
</organism>
<dbReference type="PATRIC" id="fig|317.174.peg.1397"/>
<sequence>MRAPRLLSIGIVLMSLAGCEGDSAFTDLSAFMDEARARPSGTIEPLPKFRPYEAFTYNAANLRSPFQPPIKIDMINRPKGSRLVKPDDARPRQFLEGFNIESFDMVGTMANDSGTFALLKGAGGVHRVKVGDYLGRNNGRIISINEAQVDVIEIVPDGEGAWLERPRSISLKERS</sequence>
<accession>A0A085VBN6</accession>
<evidence type="ECO:0000313" key="1">
    <source>
        <dbReference type="EMBL" id="KFE52849.1"/>
    </source>
</evidence>
<dbReference type="Proteomes" id="UP000028643">
    <property type="component" value="Unassembled WGS sequence"/>
</dbReference>
<reference evidence="1 2" key="1">
    <citation type="submission" date="2014-07" db="EMBL/GenBank/DDBJ databases">
        <title>Draft Genome Sequences of Environmental Pseudomonas syringae strains.</title>
        <authorList>
            <person name="Baltrus D.A."/>
            <person name="Berge O."/>
            <person name="Morris C."/>
        </authorList>
    </citation>
    <scope>NUCLEOTIDE SEQUENCE [LARGE SCALE GENOMIC DNA]</scope>
    <source>
        <strain evidence="1 2">CEB003</strain>
    </source>
</reference>
<dbReference type="AlphaFoldDB" id="A0A085VBN6"/>
<protein>
    <submittedName>
        <fullName evidence="1">Pilus assembly protein PilP</fullName>
    </submittedName>
</protein>